<feature type="region of interest" description="Disordered" evidence="1">
    <location>
        <begin position="20"/>
        <end position="40"/>
    </location>
</feature>
<feature type="compositionally biased region" description="Basic and acidic residues" evidence="1">
    <location>
        <begin position="393"/>
        <end position="403"/>
    </location>
</feature>
<feature type="domain" description="TGF-beta propeptide" evidence="3">
    <location>
        <begin position="171"/>
        <end position="273"/>
    </location>
</feature>
<dbReference type="Proteomes" id="UP001497623">
    <property type="component" value="Unassembled WGS sequence"/>
</dbReference>
<evidence type="ECO:0000256" key="2">
    <source>
        <dbReference type="SAM" id="SignalP"/>
    </source>
</evidence>
<feature type="compositionally biased region" description="Basic residues" evidence="1">
    <location>
        <begin position="426"/>
        <end position="435"/>
    </location>
</feature>
<evidence type="ECO:0000313" key="5">
    <source>
        <dbReference type="Proteomes" id="UP001497623"/>
    </source>
</evidence>
<reference evidence="4 5" key="1">
    <citation type="submission" date="2024-05" db="EMBL/GenBank/DDBJ databases">
        <authorList>
            <person name="Wallberg A."/>
        </authorList>
    </citation>
    <scope>NUCLEOTIDE SEQUENCE [LARGE SCALE GENOMIC DNA]</scope>
</reference>
<feature type="region of interest" description="Disordered" evidence="1">
    <location>
        <begin position="393"/>
        <end position="443"/>
    </location>
</feature>
<dbReference type="AlphaFoldDB" id="A0AAV2RPN9"/>
<feature type="compositionally biased region" description="Polar residues" evidence="1">
    <location>
        <begin position="24"/>
        <end position="33"/>
    </location>
</feature>
<keyword evidence="2" id="KW-0732">Signal</keyword>
<protein>
    <recommendedName>
        <fullName evidence="3">TGF-beta propeptide domain-containing protein</fullName>
    </recommendedName>
</protein>
<dbReference type="EMBL" id="CAXKWB010027748">
    <property type="protein sequence ID" value="CAL4132330.1"/>
    <property type="molecule type" value="Genomic_DNA"/>
</dbReference>
<evidence type="ECO:0000259" key="3">
    <source>
        <dbReference type="Pfam" id="PF00688"/>
    </source>
</evidence>
<sequence length="443" mass="50314">MNAQHTFLALLALAATPGLMHPSGRSQSLTRSSLAKAERGTRTIQINEQDQYIYDDQFDLAAEDLDDQPYDADTYMPMPRQHLNESGNRTEGSEAEDYASARAMARLIIMDRLLTALGFGESLPTPPNDTLATMPTPINITSEHCPYKYKRCSSQAFFPSCDHPRNTDPETWAKHFNLYFNLSDDFDNTLDVINATLRLFKNKALPLEYPTTLLIKVSMYNRSLNRRRAKKTLIADVQVPSDYIGWVSLPVAEMVRKWKKSRNNHGLLVAVSDVIQMTWDAPKLFVTMDCSSGLNPLPFEIQTDLEGQRYPALNVRHGSIDEEFPGTTEPSTQDSWIMNINPDLLNEDSSLKLAKALDNSPGIHADNLLVSEDLKIEEISPRQRHHFTVNHVDSDTFEPKSTDSEESISSEDIKVRRKQKAETRHGRGRNRHSQRQRHDSRMT</sequence>
<comment type="caution">
    <text evidence="4">The sequence shown here is derived from an EMBL/GenBank/DDBJ whole genome shotgun (WGS) entry which is preliminary data.</text>
</comment>
<accession>A0AAV2RPN9</accession>
<gene>
    <name evidence="4" type="ORF">MNOR_LOCUS26986</name>
</gene>
<keyword evidence="5" id="KW-1185">Reference proteome</keyword>
<proteinExistence type="predicted"/>
<evidence type="ECO:0000313" key="4">
    <source>
        <dbReference type="EMBL" id="CAL4132330.1"/>
    </source>
</evidence>
<name>A0AAV2RPN9_MEGNR</name>
<dbReference type="InterPro" id="IPR001111">
    <property type="entry name" value="TGF-b_propeptide"/>
</dbReference>
<evidence type="ECO:0000256" key="1">
    <source>
        <dbReference type="SAM" id="MobiDB-lite"/>
    </source>
</evidence>
<feature type="signal peptide" evidence="2">
    <location>
        <begin position="1"/>
        <end position="20"/>
    </location>
</feature>
<dbReference type="Gene3D" id="2.60.120.970">
    <property type="match status" value="1"/>
</dbReference>
<feature type="chain" id="PRO_5043618164" description="TGF-beta propeptide domain-containing protein" evidence="2">
    <location>
        <begin position="21"/>
        <end position="443"/>
    </location>
</feature>
<dbReference type="Pfam" id="PF00688">
    <property type="entry name" value="TGFb_propeptide"/>
    <property type="match status" value="1"/>
</dbReference>
<organism evidence="4 5">
    <name type="scientific">Meganyctiphanes norvegica</name>
    <name type="common">Northern krill</name>
    <name type="synonym">Thysanopoda norvegica</name>
    <dbReference type="NCBI Taxonomy" id="48144"/>
    <lineage>
        <taxon>Eukaryota</taxon>
        <taxon>Metazoa</taxon>
        <taxon>Ecdysozoa</taxon>
        <taxon>Arthropoda</taxon>
        <taxon>Crustacea</taxon>
        <taxon>Multicrustacea</taxon>
        <taxon>Malacostraca</taxon>
        <taxon>Eumalacostraca</taxon>
        <taxon>Eucarida</taxon>
        <taxon>Euphausiacea</taxon>
        <taxon>Euphausiidae</taxon>
        <taxon>Meganyctiphanes</taxon>
    </lineage>
</organism>